<protein>
    <submittedName>
        <fullName evidence="3">Linoleoyl phosphatidylcholine delta-12 acetylenase</fullName>
    </submittedName>
</protein>
<dbReference type="InterPro" id="IPR005804">
    <property type="entry name" value="FA_desaturase_dom"/>
</dbReference>
<evidence type="ECO:0000313" key="3">
    <source>
        <dbReference type="EMBL" id="KIY48091.1"/>
    </source>
</evidence>
<gene>
    <name evidence="3" type="ORF">FISHEDRAFT_74009</name>
</gene>
<dbReference type="GO" id="GO:0006629">
    <property type="term" value="P:lipid metabolic process"/>
    <property type="evidence" value="ECO:0007669"/>
    <property type="project" value="InterPro"/>
</dbReference>
<proteinExistence type="predicted"/>
<accession>A0A0D7AE03</accession>
<keyword evidence="1" id="KW-1133">Transmembrane helix</keyword>
<keyword evidence="1" id="KW-0812">Transmembrane</keyword>
<evidence type="ECO:0000313" key="4">
    <source>
        <dbReference type="Proteomes" id="UP000054144"/>
    </source>
</evidence>
<name>A0A0D7AE03_9AGAR</name>
<dbReference type="Pfam" id="PF00487">
    <property type="entry name" value="FA_desaturase"/>
    <property type="match status" value="1"/>
</dbReference>
<evidence type="ECO:0000256" key="1">
    <source>
        <dbReference type="SAM" id="Phobius"/>
    </source>
</evidence>
<organism evidence="3 4">
    <name type="scientific">Fistulina hepatica ATCC 64428</name>
    <dbReference type="NCBI Taxonomy" id="1128425"/>
    <lineage>
        <taxon>Eukaryota</taxon>
        <taxon>Fungi</taxon>
        <taxon>Dikarya</taxon>
        <taxon>Basidiomycota</taxon>
        <taxon>Agaricomycotina</taxon>
        <taxon>Agaricomycetes</taxon>
        <taxon>Agaricomycetidae</taxon>
        <taxon>Agaricales</taxon>
        <taxon>Fistulinaceae</taxon>
        <taxon>Fistulina</taxon>
    </lineage>
</organism>
<dbReference type="Proteomes" id="UP000054144">
    <property type="component" value="Unassembled WGS sequence"/>
</dbReference>
<sequence>MTSAEKEYREEDLPTYTPLNLTLQEIRDAIPPELFVKRPLFGLSILARDISIIITLWCAATYIDPVFKSAAVAEILTSSGATVARWTAWCFYWWFQGLAFTGLWVFGHECGHGALSDNKYLNDTVGYLLHTFTWTPYFSFKISHHRHHSHHNHVERDQVYVPRSRAELDLPNEKSGFLINYAEFFSDSPPVVLFELIVQQIVAWPAYLCMFILIVILCVLTTDIAYNVTGQRSYPKGTSHFNPNSVIFTEEQRWQVVLSDIGIGTVLYATWLAIKQYSFTSVFNYYLVPIFAVSQWFILISYLHHTAPYMPHFRGKEWTFPRGATGTVDRDFLGWQGVFFLHNMGHHHVVHHFFPKMPFYNGTEATKYLKEKIGPHYYKSEKYVIPELYEVFSKCKFIENDGGVVFFRDRKGHAVIRPADEYWVRPDGVASK</sequence>
<reference evidence="3 4" key="1">
    <citation type="journal article" date="2015" name="Fungal Genet. Biol.">
        <title>Evolution of novel wood decay mechanisms in Agaricales revealed by the genome sequences of Fistulina hepatica and Cylindrobasidium torrendii.</title>
        <authorList>
            <person name="Floudas D."/>
            <person name="Held B.W."/>
            <person name="Riley R."/>
            <person name="Nagy L.G."/>
            <person name="Koehler G."/>
            <person name="Ransdell A.S."/>
            <person name="Younus H."/>
            <person name="Chow J."/>
            <person name="Chiniquy J."/>
            <person name="Lipzen A."/>
            <person name="Tritt A."/>
            <person name="Sun H."/>
            <person name="Haridas S."/>
            <person name="LaButti K."/>
            <person name="Ohm R.A."/>
            <person name="Kues U."/>
            <person name="Blanchette R.A."/>
            <person name="Grigoriev I.V."/>
            <person name="Minto R.E."/>
            <person name="Hibbett D.S."/>
        </authorList>
    </citation>
    <scope>NUCLEOTIDE SEQUENCE [LARGE SCALE GENOMIC DNA]</scope>
    <source>
        <strain evidence="3 4">ATCC 64428</strain>
    </source>
</reference>
<keyword evidence="1" id="KW-0472">Membrane</keyword>
<feature type="transmembrane region" description="Helical" evidence="1">
    <location>
        <begin position="286"/>
        <end position="304"/>
    </location>
</feature>
<dbReference type="EMBL" id="KN881857">
    <property type="protein sequence ID" value="KIY48091.1"/>
    <property type="molecule type" value="Genomic_DNA"/>
</dbReference>
<dbReference type="OrthoDB" id="1461976at2759"/>
<keyword evidence="4" id="KW-1185">Reference proteome</keyword>
<evidence type="ECO:0000259" key="2">
    <source>
        <dbReference type="Pfam" id="PF00487"/>
    </source>
</evidence>
<feature type="transmembrane region" description="Helical" evidence="1">
    <location>
        <begin position="204"/>
        <end position="226"/>
    </location>
</feature>
<dbReference type="AlphaFoldDB" id="A0A0D7AE03"/>
<dbReference type="InterPro" id="IPR012171">
    <property type="entry name" value="Fatty_acid_desaturase"/>
</dbReference>
<dbReference type="GO" id="GO:0016491">
    <property type="term" value="F:oxidoreductase activity"/>
    <property type="evidence" value="ECO:0007669"/>
    <property type="project" value="InterPro"/>
</dbReference>
<dbReference type="PANTHER" id="PTHR32100">
    <property type="entry name" value="OMEGA-6 FATTY ACID DESATURASE, CHLOROPLASTIC"/>
    <property type="match status" value="1"/>
</dbReference>
<feature type="domain" description="Fatty acid desaturase" evidence="2">
    <location>
        <begin position="87"/>
        <end position="378"/>
    </location>
</feature>